<sequence>MKQKIAVAALAAALLLSACSFGSSAQDRLAGAVTGIQDEEKPFLEAQEDMAGLEKKEFDLFKSMMELSKEDSEKLSAMVKEADESVGKRLSLLDQGDESVANAEKKLSGLDDVKTDDKNAEKAVGELKEAMESRYAAQNDYSSLYREAADLQKKLYGMLTDEKADFKEIQEQADQVNAKHSEVRAALSEFNQATERLNELKAKAFDVLDANDSK</sequence>
<evidence type="ECO:0000256" key="1">
    <source>
        <dbReference type="SAM" id="Coils"/>
    </source>
</evidence>
<dbReference type="InterPro" id="IPR036785">
    <property type="entry name" value="YkyA-like_sf"/>
</dbReference>
<dbReference type="Pfam" id="PF10368">
    <property type="entry name" value="YkyA"/>
    <property type="match status" value="1"/>
</dbReference>
<dbReference type="InterPro" id="IPR019454">
    <property type="entry name" value="Lipoprot_YkyA-like"/>
</dbReference>
<dbReference type="RefSeq" id="WP_076756639.1">
    <property type="nucleotide sequence ID" value="NZ_FTPL01000001.1"/>
</dbReference>
<dbReference type="OrthoDB" id="2576511at2"/>
<evidence type="ECO:0000313" key="3">
    <source>
        <dbReference type="EMBL" id="SIT68221.1"/>
    </source>
</evidence>
<evidence type="ECO:0000313" key="4">
    <source>
        <dbReference type="Proteomes" id="UP000187550"/>
    </source>
</evidence>
<gene>
    <name evidence="3" type="ORF">SAMN05428946_0339</name>
</gene>
<dbReference type="STRING" id="550447.SAMN05428946_0339"/>
<keyword evidence="3" id="KW-0449">Lipoprotein</keyword>
<keyword evidence="4" id="KW-1185">Reference proteome</keyword>
<dbReference type="SUPFAM" id="SSF140423">
    <property type="entry name" value="MW0975(SA0943)-like"/>
    <property type="match status" value="1"/>
</dbReference>
<name>A0A1U7PLC2_9BACI</name>
<protein>
    <submittedName>
        <fullName evidence="3">Putative cell-wall binding lipoprotein</fullName>
    </submittedName>
</protein>
<keyword evidence="1" id="KW-0175">Coiled coil</keyword>
<proteinExistence type="predicted"/>
<keyword evidence="2" id="KW-0732">Signal</keyword>
<feature type="coiled-coil region" evidence="1">
    <location>
        <begin position="159"/>
        <end position="203"/>
    </location>
</feature>
<accession>A0A1U7PLC2</accession>
<feature type="chain" id="PRO_5012979280" evidence="2">
    <location>
        <begin position="26"/>
        <end position="214"/>
    </location>
</feature>
<dbReference type="Gene3D" id="1.20.120.570">
    <property type="entry name" value="YkyA-like"/>
    <property type="match status" value="1"/>
</dbReference>
<evidence type="ECO:0000256" key="2">
    <source>
        <dbReference type="SAM" id="SignalP"/>
    </source>
</evidence>
<organism evidence="3 4">
    <name type="scientific">Edaphobacillus lindanitolerans</name>
    <dbReference type="NCBI Taxonomy" id="550447"/>
    <lineage>
        <taxon>Bacteria</taxon>
        <taxon>Bacillati</taxon>
        <taxon>Bacillota</taxon>
        <taxon>Bacilli</taxon>
        <taxon>Bacillales</taxon>
        <taxon>Bacillaceae</taxon>
        <taxon>Edaphobacillus</taxon>
    </lineage>
</organism>
<dbReference type="AlphaFoldDB" id="A0A1U7PLC2"/>
<dbReference type="PROSITE" id="PS51257">
    <property type="entry name" value="PROKAR_LIPOPROTEIN"/>
    <property type="match status" value="1"/>
</dbReference>
<dbReference type="Proteomes" id="UP000187550">
    <property type="component" value="Unassembled WGS sequence"/>
</dbReference>
<reference evidence="4" key="1">
    <citation type="submission" date="2017-01" db="EMBL/GenBank/DDBJ databases">
        <authorList>
            <person name="Varghese N."/>
            <person name="Submissions S."/>
        </authorList>
    </citation>
    <scope>NUCLEOTIDE SEQUENCE [LARGE SCALE GENOMIC DNA]</scope>
    <source>
        <strain evidence="4">MNA4</strain>
    </source>
</reference>
<feature type="signal peptide" evidence="2">
    <location>
        <begin position="1"/>
        <end position="25"/>
    </location>
</feature>
<dbReference type="EMBL" id="FTPL01000001">
    <property type="protein sequence ID" value="SIT68221.1"/>
    <property type="molecule type" value="Genomic_DNA"/>
</dbReference>